<keyword evidence="1" id="KW-0378">Hydrolase</keyword>
<dbReference type="PANTHER" id="PTHR35561:SF1">
    <property type="entry name" value="RNA 2',3'-CYCLIC PHOSPHODIESTERASE"/>
    <property type="match status" value="1"/>
</dbReference>
<protein>
    <recommendedName>
        <fullName evidence="3">Phosphoesterase HXTX domain-containing protein</fullName>
    </recommendedName>
</protein>
<evidence type="ECO:0000256" key="1">
    <source>
        <dbReference type="ARBA" id="ARBA00022801"/>
    </source>
</evidence>
<reference evidence="2" key="1">
    <citation type="journal article" date="2015" name="Nature">
        <title>Complex archaea that bridge the gap between prokaryotes and eukaryotes.</title>
        <authorList>
            <person name="Spang A."/>
            <person name="Saw J.H."/>
            <person name="Jorgensen S.L."/>
            <person name="Zaremba-Niedzwiedzka K."/>
            <person name="Martijn J."/>
            <person name="Lind A.E."/>
            <person name="van Eijk R."/>
            <person name="Schleper C."/>
            <person name="Guy L."/>
            <person name="Ettema T.J."/>
        </authorList>
    </citation>
    <scope>NUCLEOTIDE SEQUENCE</scope>
</reference>
<gene>
    <name evidence="2" type="ORF">LCGC14_1078110</name>
</gene>
<dbReference type="NCBIfam" id="TIGR02258">
    <property type="entry name" value="2_5_ligase"/>
    <property type="match status" value="1"/>
</dbReference>
<evidence type="ECO:0008006" key="3">
    <source>
        <dbReference type="Google" id="ProtNLM"/>
    </source>
</evidence>
<organism evidence="2">
    <name type="scientific">marine sediment metagenome</name>
    <dbReference type="NCBI Taxonomy" id="412755"/>
    <lineage>
        <taxon>unclassified sequences</taxon>
        <taxon>metagenomes</taxon>
        <taxon>ecological metagenomes</taxon>
    </lineage>
</organism>
<sequence>MIRLFVALNLDVDVKERLRPFYEGLDMEQAKVVPIENLHISLKFLGYAEEDLLPEIKAVLNAVAKKHRPFNLSLDRLGAFPSKKRARVFWIGAGENKEATALATEMDEGFEKLGFEREKRAYKVHLTLSRFKKPTDVTDLVQRRFGSIKQKVGDFSLFESKLSSKGAQYREVEKFVLKNA</sequence>
<dbReference type="AlphaFoldDB" id="A0A0F9MKX9"/>
<evidence type="ECO:0000313" key="2">
    <source>
        <dbReference type="EMBL" id="KKN06354.1"/>
    </source>
</evidence>
<dbReference type="GO" id="GO:0004113">
    <property type="term" value="F:2',3'-cyclic-nucleotide 3'-phosphodiesterase activity"/>
    <property type="evidence" value="ECO:0007669"/>
    <property type="project" value="InterPro"/>
</dbReference>
<accession>A0A0F9MKX9</accession>
<dbReference type="EMBL" id="LAZR01004701">
    <property type="protein sequence ID" value="KKN06354.1"/>
    <property type="molecule type" value="Genomic_DNA"/>
</dbReference>
<dbReference type="InterPro" id="IPR009097">
    <property type="entry name" value="Cyclic_Pdiesterase"/>
</dbReference>
<dbReference type="Pfam" id="PF13563">
    <property type="entry name" value="2_5_RNA_ligase2"/>
    <property type="match status" value="1"/>
</dbReference>
<dbReference type="SUPFAM" id="SSF55144">
    <property type="entry name" value="LigT-like"/>
    <property type="match status" value="1"/>
</dbReference>
<proteinExistence type="inferred from homology"/>
<comment type="caution">
    <text evidence="2">The sequence shown here is derived from an EMBL/GenBank/DDBJ whole genome shotgun (WGS) entry which is preliminary data.</text>
</comment>
<name>A0A0F9MKX9_9ZZZZ</name>
<dbReference type="HAMAP" id="MF_01940">
    <property type="entry name" value="RNA_CPDase"/>
    <property type="match status" value="1"/>
</dbReference>
<dbReference type="PANTHER" id="PTHR35561">
    <property type="entry name" value="RNA 2',3'-CYCLIC PHOSPHODIESTERASE"/>
    <property type="match status" value="1"/>
</dbReference>
<dbReference type="Gene3D" id="3.90.1140.10">
    <property type="entry name" value="Cyclic phosphodiesterase"/>
    <property type="match status" value="1"/>
</dbReference>
<dbReference type="InterPro" id="IPR004175">
    <property type="entry name" value="RNA_CPDase"/>
</dbReference>
<dbReference type="GO" id="GO:0008664">
    <property type="term" value="F:RNA 2',3'-cyclic 3'-phosphodiesterase activity"/>
    <property type="evidence" value="ECO:0007669"/>
    <property type="project" value="InterPro"/>
</dbReference>